<evidence type="ECO:0000313" key="3">
    <source>
        <dbReference type="EMBL" id="GAA3707391.1"/>
    </source>
</evidence>
<dbReference type="InterPro" id="IPR051082">
    <property type="entry name" value="Pentapeptide-BTB/POZ_domain"/>
</dbReference>
<dbReference type="PANTHER" id="PTHR14136">
    <property type="entry name" value="BTB_POZ DOMAIN-CONTAINING PROTEIN KCTD9"/>
    <property type="match status" value="1"/>
</dbReference>
<gene>
    <name evidence="3" type="ORF">GCM10022204_26630</name>
</gene>
<dbReference type="EMBL" id="BAAAYX010000011">
    <property type="protein sequence ID" value="GAA3707391.1"/>
    <property type="molecule type" value="Genomic_DNA"/>
</dbReference>
<comment type="caution">
    <text evidence="3">The sequence shown here is derived from an EMBL/GenBank/DDBJ whole genome shotgun (WGS) entry which is preliminary data.</text>
</comment>
<proteinExistence type="predicted"/>
<dbReference type="Pfam" id="PF00805">
    <property type="entry name" value="Pentapeptide"/>
    <property type="match status" value="3"/>
</dbReference>
<evidence type="ECO:0008006" key="5">
    <source>
        <dbReference type="Google" id="ProtNLM"/>
    </source>
</evidence>
<dbReference type="Proteomes" id="UP001500051">
    <property type="component" value="Unassembled WGS sequence"/>
</dbReference>
<dbReference type="PANTHER" id="PTHR14136:SF17">
    <property type="entry name" value="BTB_POZ DOMAIN-CONTAINING PROTEIN KCTD9"/>
    <property type="match status" value="1"/>
</dbReference>
<keyword evidence="4" id="KW-1185">Reference proteome</keyword>
<name>A0ABP7DLL5_9ACTN</name>
<dbReference type="Gene3D" id="2.160.20.80">
    <property type="entry name" value="E3 ubiquitin-protein ligase SopA"/>
    <property type="match status" value="1"/>
</dbReference>
<keyword evidence="2" id="KW-0812">Transmembrane</keyword>
<feature type="region of interest" description="Disordered" evidence="1">
    <location>
        <begin position="79"/>
        <end position="103"/>
    </location>
</feature>
<protein>
    <recommendedName>
        <fullName evidence="5">Pentapeptide repeat-containing protein</fullName>
    </recommendedName>
</protein>
<organism evidence="3 4">
    <name type="scientific">Microlunatus aurantiacus</name>
    <dbReference type="NCBI Taxonomy" id="446786"/>
    <lineage>
        <taxon>Bacteria</taxon>
        <taxon>Bacillati</taxon>
        <taxon>Actinomycetota</taxon>
        <taxon>Actinomycetes</taxon>
        <taxon>Propionibacteriales</taxon>
        <taxon>Propionibacteriaceae</taxon>
        <taxon>Microlunatus</taxon>
    </lineage>
</organism>
<evidence type="ECO:0000256" key="2">
    <source>
        <dbReference type="SAM" id="Phobius"/>
    </source>
</evidence>
<dbReference type="SUPFAM" id="SSF141571">
    <property type="entry name" value="Pentapeptide repeat-like"/>
    <property type="match status" value="1"/>
</dbReference>
<evidence type="ECO:0000313" key="4">
    <source>
        <dbReference type="Proteomes" id="UP001500051"/>
    </source>
</evidence>
<sequence length="347" mass="37109">MFGLTLTSCASANEVTGTSAELADHKLKEEIRKLKFETDRASSPLGVVIAVGPFVTVIIAALTFGLAVFKQASDRDKDRLARVDQQDKDRESREDQQAKDRQARFDAQFTTAAAQVAATEEGLQVAGAASLLRLQDSADDQMQKEIVLYCATQLRIGTTPKVGPIIKEVLAAALRRLITDPGDPQRLKALNLEGANLSGIDLSGVDLRNVRINLTRADLSDANLSRADLRRTRAPRTVFVGATCENTNFGPAKLGGADFRRARLGGARMASANLQGCDLSGASLRGAELQSTHFERAILNPTDFAHANVNDAYFSGAIMAAATLESLKTVKNRDKAHGLPPLGGATP</sequence>
<accession>A0ABP7DLL5</accession>
<feature type="transmembrane region" description="Helical" evidence="2">
    <location>
        <begin position="44"/>
        <end position="69"/>
    </location>
</feature>
<reference evidence="4" key="1">
    <citation type="journal article" date="2019" name="Int. J. Syst. Evol. Microbiol.">
        <title>The Global Catalogue of Microorganisms (GCM) 10K type strain sequencing project: providing services to taxonomists for standard genome sequencing and annotation.</title>
        <authorList>
            <consortium name="The Broad Institute Genomics Platform"/>
            <consortium name="The Broad Institute Genome Sequencing Center for Infectious Disease"/>
            <person name="Wu L."/>
            <person name="Ma J."/>
        </authorList>
    </citation>
    <scope>NUCLEOTIDE SEQUENCE [LARGE SCALE GENOMIC DNA]</scope>
    <source>
        <strain evidence="4">JCM 16548</strain>
    </source>
</reference>
<keyword evidence="2" id="KW-0472">Membrane</keyword>
<keyword evidence="2" id="KW-1133">Transmembrane helix</keyword>
<dbReference type="InterPro" id="IPR001646">
    <property type="entry name" value="5peptide_repeat"/>
</dbReference>
<evidence type="ECO:0000256" key="1">
    <source>
        <dbReference type="SAM" id="MobiDB-lite"/>
    </source>
</evidence>